<evidence type="ECO:0000313" key="9">
    <source>
        <dbReference type="Proteomes" id="UP000252355"/>
    </source>
</evidence>
<evidence type="ECO:0000256" key="2">
    <source>
        <dbReference type="ARBA" id="ARBA00022485"/>
    </source>
</evidence>
<dbReference type="InterPro" id="IPR006638">
    <property type="entry name" value="Elp3/MiaA/NifB-like_rSAM"/>
</dbReference>
<dbReference type="GO" id="GO:0051539">
    <property type="term" value="F:4 iron, 4 sulfur cluster binding"/>
    <property type="evidence" value="ECO:0007669"/>
    <property type="project" value="UniProtKB-KW"/>
</dbReference>
<accession>A0A367ZKH5</accession>
<dbReference type="Pfam" id="PF13186">
    <property type="entry name" value="SPASM"/>
    <property type="match status" value="1"/>
</dbReference>
<dbReference type="PIRSF" id="PIRSF037420">
    <property type="entry name" value="PQQ_syn_pqqE"/>
    <property type="match status" value="1"/>
</dbReference>
<dbReference type="AlphaFoldDB" id="A0A367ZKH5"/>
<dbReference type="SFLD" id="SFLDG01067">
    <property type="entry name" value="SPASM/twitch_domain_containing"/>
    <property type="match status" value="1"/>
</dbReference>
<keyword evidence="5" id="KW-0408">Iron</keyword>
<gene>
    <name evidence="8" type="ORF">OZSIB_1290</name>
</gene>
<evidence type="ECO:0000256" key="1">
    <source>
        <dbReference type="ARBA" id="ARBA00001966"/>
    </source>
</evidence>
<keyword evidence="2" id="KW-0004">4Fe-4S</keyword>
<keyword evidence="3" id="KW-0949">S-adenosyl-L-methionine</keyword>
<sequence length="343" mass="37132">MFGFQWHVTDLCNRRCRHCYQSSFSRGAGETDAGGRRTLAAAILGAIPDEPVAINLTGGEPLLLPDLIDLMAHLESFPNLAEICIITNGTIDDESLLRRLGGFPRFSSFKISVESGDPAINDAIRGSGSFERLRTAIPRYADLAGRPVVLMMTLSRLNVGTIRETVAFARQTGAQSIIFERFVPLGQGERLAATVLSAADWARAIVDIGAAAGISLDPDDLAACRAFWLRLDPPGREGAEDQGLEAALCNLGAGSMALMPDGTVFPCRRLAIPIGNLLREPFPVIRARLAEWETARLRPRLRGTICGNCPYEDCPGCRALARALTGDPLADDPQCVLHRDEHE</sequence>
<dbReference type="InterPro" id="IPR058240">
    <property type="entry name" value="rSAM_sf"/>
</dbReference>
<proteinExistence type="predicted"/>
<dbReference type="PANTHER" id="PTHR11228">
    <property type="entry name" value="RADICAL SAM DOMAIN PROTEIN"/>
    <property type="match status" value="1"/>
</dbReference>
<dbReference type="Gene3D" id="3.20.20.70">
    <property type="entry name" value="Aldolase class I"/>
    <property type="match status" value="1"/>
</dbReference>
<name>A0A367ZKH5_9BACT</name>
<dbReference type="InterPro" id="IPR013785">
    <property type="entry name" value="Aldolase_TIM"/>
</dbReference>
<dbReference type="InterPro" id="IPR017200">
    <property type="entry name" value="PqqE-like"/>
</dbReference>
<feature type="domain" description="Radical SAM core" evidence="7">
    <location>
        <begin position="1"/>
        <end position="215"/>
    </location>
</feature>
<dbReference type="PANTHER" id="PTHR11228:SF7">
    <property type="entry name" value="PQQA PEPTIDE CYCLASE"/>
    <property type="match status" value="1"/>
</dbReference>
<keyword evidence="6" id="KW-0411">Iron-sulfur</keyword>
<dbReference type="SMART" id="SM00729">
    <property type="entry name" value="Elp3"/>
    <property type="match status" value="1"/>
</dbReference>
<dbReference type="InterPro" id="IPR007197">
    <property type="entry name" value="rSAM"/>
</dbReference>
<evidence type="ECO:0000259" key="7">
    <source>
        <dbReference type="PROSITE" id="PS51918"/>
    </source>
</evidence>
<protein>
    <submittedName>
        <fullName evidence="8">Radical SAM domain heme biosynthesis protein</fullName>
    </submittedName>
</protein>
<keyword evidence="4" id="KW-0479">Metal-binding</keyword>
<dbReference type="InterPro" id="IPR023885">
    <property type="entry name" value="4Fe4S-binding_SPASM_dom"/>
</dbReference>
<dbReference type="SFLD" id="SFLDS00029">
    <property type="entry name" value="Radical_SAM"/>
    <property type="match status" value="1"/>
</dbReference>
<dbReference type="SUPFAM" id="SSF102114">
    <property type="entry name" value="Radical SAM enzymes"/>
    <property type="match status" value="1"/>
</dbReference>
<comment type="caution">
    <text evidence="8">The sequence shown here is derived from an EMBL/GenBank/DDBJ whole genome shotgun (WGS) entry which is preliminary data.</text>
</comment>
<dbReference type="GO" id="GO:0046872">
    <property type="term" value="F:metal ion binding"/>
    <property type="evidence" value="ECO:0007669"/>
    <property type="project" value="UniProtKB-KW"/>
</dbReference>
<dbReference type="GO" id="GO:0003824">
    <property type="term" value="F:catalytic activity"/>
    <property type="evidence" value="ECO:0007669"/>
    <property type="project" value="InterPro"/>
</dbReference>
<organism evidence="8 9">
    <name type="scientific">Candidatus Ozemobacter sibiricus</name>
    <dbReference type="NCBI Taxonomy" id="2268124"/>
    <lineage>
        <taxon>Bacteria</taxon>
        <taxon>Candidatus Ozemobacteria</taxon>
        <taxon>Candidatus Ozemobacterales</taxon>
        <taxon>Candidatus Ozemobacteraceae</taxon>
        <taxon>Candidatus Ozemobacter</taxon>
    </lineage>
</organism>
<evidence type="ECO:0000313" key="8">
    <source>
        <dbReference type="EMBL" id="RCK78568.1"/>
    </source>
</evidence>
<dbReference type="CDD" id="cd01335">
    <property type="entry name" value="Radical_SAM"/>
    <property type="match status" value="1"/>
</dbReference>
<evidence type="ECO:0000256" key="3">
    <source>
        <dbReference type="ARBA" id="ARBA00022691"/>
    </source>
</evidence>
<evidence type="ECO:0000256" key="5">
    <source>
        <dbReference type="ARBA" id="ARBA00023004"/>
    </source>
</evidence>
<dbReference type="EMBL" id="QOQW01000021">
    <property type="protein sequence ID" value="RCK78568.1"/>
    <property type="molecule type" value="Genomic_DNA"/>
</dbReference>
<dbReference type="Pfam" id="PF04055">
    <property type="entry name" value="Radical_SAM"/>
    <property type="match status" value="1"/>
</dbReference>
<reference evidence="8 9" key="1">
    <citation type="submission" date="2018-05" db="EMBL/GenBank/DDBJ databases">
        <title>A metagenomic window into the 2 km-deep terrestrial subsurface aquifer revealed taxonomically and functionally diverse microbial community comprising novel uncultured bacterial lineages.</title>
        <authorList>
            <person name="Kadnikov V.V."/>
            <person name="Mardanov A.V."/>
            <person name="Beletsky A.V."/>
            <person name="Banks D."/>
            <person name="Pimenov N.V."/>
            <person name="Frank Y.A."/>
            <person name="Karnachuk O.V."/>
            <person name="Ravin N.V."/>
        </authorList>
    </citation>
    <scope>NUCLEOTIDE SEQUENCE [LARGE SCALE GENOMIC DNA]</scope>
    <source>
        <strain evidence="8">BY5</strain>
    </source>
</reference>
<dbReference type="Proteomes" id="UP000252355">
    <property type="component" value="Unassembled WGS sequence"/>
</dbReference>
<dbReference type="PROSITE" id="PS51918">
    <property type="entry name" value="RADICAL_SAM"/>
    <property type="match status" value="1"/>
</dbReference>
<comment type="cofactor">
    <cofactor evidence="1">
        <name>[4Fe-4S] cluster</name>
        <dbReference type="ChEBI" id="CHEBI:49883"/>
    </cofactor>
</comment>
<dbReference type="InterPro" id="IPR050377">
    <property type="entry name" value="Radical_SAM_PqqE_MftC-like"/>
</dbReference>
<evidence type="ECO:0000256" key="4">
    <source>
        <dbReference type="ARBA" id="ARBA00022723"/>
    </source>
</evidence>
<evidence type="ECO:0000256" key="6">
    <source>
        <dbReference type="ARBA" id="ARBA00023014"/>
    </source>
</evidence>